<gene>
    <name evidence="1" type="ORF">LLUT_LOCUS21175</name>
</gene>
<dbReference type="Proteomes" id="UP001497480">
    <property type="component" value="Unassembled WGS sequence"/>
</dbReference>
<accession>A0AAV1XFX0</accession>
<organism evidence="1 2">
    <name type="scientific">Lupinus luteus</name>
    <name type="common">European yellow lupine</name>
    <dbReference type="NCBI Taxonomy" id="3873"/>
    <lineage>
        <taxon>Eukaryota</taxon>
        <taxon>Viridiplantae</taxon>
        <taxon>Streptophyta</taxon>
        <taxon>Embryophyta</taxon>
        <taxon>Tracheophyta</taxon>
        <taxon>Spermatophyta</taxon>
        <taxon>Magnoliopsida</taxon>
        <taxon>eudicotyledons</taxon>
        <taxon>Gunneridae</taxon>
        <taxon>Pentapetalae</taxon>
        <taxon>rosids</taxon>
        <taxon>fabids</taxon>
        <taxon>Fabales</taxon>
        <taxon>Fabaceae</taxon>
        <taxon>Papilionoideae</taxon>
        <taxon>50 kb inversion clade</taxon>
        <taxon>genistoids sensu lato</taxon>
        <taxon>core genistoids</taxon>
        <taxon>Genisteae</taxon>
        <taxon>Lupinus</taxon>
    </lineage>
</organism>
<evidence type="ECO:0000313" key="2">
    <source>
        <dbReference type="Proteomes" id="UP001497480"/>
    </source>
</evidence>
<comment type="caution">
    <text evidence="1">The sequence shown here is derived from an EMBL/GenBank/DDBJ whole genome shotgun (WGS) entry which is preliminary data.</text>
</comment>
<dbReference type="EMBL" id="CAXHTB010000014">
    <property type="protein sequence ID" value="CAL0320115.1"/>
    <property type="molecule type" value="Genomic_DNA"/>
</dbReference>
<sequence>MGLEKPEMVAVDGACGHAPPCGGWWFSAPLKGYVKKVIFTNGQTNFETQLIPTHMDSYDYYAHHIALSRLKLDIDSETQMLYYSNPNIVQLMANNTYMMNSANQFGSPLDSATQVGSANHVGVPLDLTIQSDPAIVSRSALPVKSVASQVGPIDLAMKKIENKVHPSTDIVDHVNDYGLQNALKNSL</sequence>
<name>A0AAV1XFX0_LUPLU</name>
<proteinExistence type="predicted"/>
<keyword evidence="2" id="KW-1185">Reference proteome</keyword>
<evidence type="ECO:0000313" key="1">
    <source>
        <dbReference type="EMBL" id="CAL0320115.1"/>
    </source>
</evidence>
<reference evidence="1 2" key="1">
    <citation type="submission" date="2024-03" db="EMBL/GenBank/DDBJ databases">
        <authorList>
            <person name="Martinez-Hernandez J."/>
        </authorList>
    </citation>
    <scope>NUCLEOTIDE SEQUENCE [LARGE SCALE GENOMIC DNA]</scope>
</reference>
<dbReference type="AlphaFoldDB" id="A0AAV1XFX0"/>
<protein>
    <submittedName>
        <fullName evidence="1">Uncharacterized protein</fullName>
    </submittedName>
</protein>